<evidence type="ECO:0000313" key="3">
    <source>
        <dbReference type="EMBL" id="SKB64881.1"/>
    </source>
</evidence>
<keyword evidence="1" id="KW-0812">Transmembrane</keyword>
<feature type="transmembrane region" description="Helical" evidence="1">
    <location>
        <begin position="284"/>
        <end position="301"/>
    </location>
</feature>
<feature type="transmembrane region" description="Helical" evidence="1">
    <location>
        <begin position="159"/>
        <end position="184"/>
    </location>
</feature>
<name>A0A1T5CZX5_9BACT</name>
<evidence type="ECO:0000256" key="1">
    <source>
        <dbReference type="SAM" id="Phobius"/>
    </source>
</evidence>
<feature type="transmembrane region" description="Helical" evidence="1">
    <location>
        <begin position="12"/>
        <end position="30"/>
    </location>
</feature>
<dbReference type="Gene3D" id="1.10.3730.20">
    <property type="match status" value="1"/>
</dbReference>
<sequence length="302" mass="32758">MNEFVSGNLGEIAALLTAICWTFTSLAFESAGKKVGSLPVNLIRLVMALFWLGFYTLITNGHFFPQNASTHAWVWLSVSGLIGFVIGDLLLFQAFVVTGARISMLLMSLSPPLTALFGWLIIGEKLSIANSIGMFVTIWGIALVILAKPVKGRKMQFHYPAKGILLALGGAAGQGLGLVLSKFGMQDADPFMSTQIRVITGIIGFSILFTITGKWYQVKAAMKHTKAMWHITIGSFFGPFLGVSLSLLAIKYTTTGIASTLNSLTPVLIIPLAWYFFKEKITTKEVIGAFLAVAGVTIFFIY</sequence>
<dbReference type="GO" id="GO:0016020">
    <property type="term" value="C:membrane"/>
    <property type="evidence" value="ECO:0007669"/>
    <property type="project" value="InterPro"/>
</dbReference>
<dbReference type="Proteomes" id="UP000191055">
    <property type="component" value="Unassembled WGS sequence"/>
</dbReference>
<organism evidence="3 4">
    <name type="scientific">Alkalitalea saponilacus</name>
    <dbReference type="NCBI Taxonomy" id="889453"/>
    <lineage>
        <taxon>Bacteria</taxon>
        <taxon>Pseudomonadati</taxon>
        <taxon>Bacteroidota</taxon>
        <taxon>Bacteroidia</taxon>
        <taxon>Marinilabiliales</taxon>
        <taxon>Marinilabiliaceae</taxon>
        <taxon>Alkalitalea</taxon>
    </lineage>
</organism>
<evidence type="ECO:0000313" key="4">
    <source>
        <dbReference type="Proteomes" id="UP000191055"/>
    </source>
</evidence>
<feature type="domain" description="EamA" evidence="2">
    <location>
        <begin position="9"/>
        <end position="145"/>
    </location>
</feature>
<dbReference type="AlphaFoldDB" id="A0A1T5CZX5"/>
<protein>
    <submittedName>
        <fullName evidence="3">Uncharacterized membrane protein</fullName>
    </submittedName>
</protein>
<keyword evidence="1" id="KW-0472">Membrane</keyword>
<proteinExistence type="predicted"/>
<dbReference type="EMBL" id="FUYV01000004">
    <property type="protein sequence ID" value="SKB64881.1"/>
    <property type="molecule type" value="Genomic_DNA"/>
</dbReference>
<evidence type="ECO:0000259" key="2">
    <source>
        <dbReference type="Pfam" id="PF00892"/>
    </source>
</evidence>
<keyword evidence="1" id="KW-1133">Transmembrane helix</keyword>
<feature type="transmembrane region" description="Helical" evidence="1">
    <location>
        <begin position="72"/>
        <end position="92"/>
    </location>
</feature>
<dbReference type="InterPro" id="IPR000620">
    <property type="entry name" value="EamA_dom"/>
</dbReference>
<dbReference type="RefSeq" id="WP_079556714.1">
    <property type="nucleotide sequence ID" value="NZ_CP021904.1"/>
</dbReference>
<feature type="transmembrane region" description="Helical" evidence="1">
    <location>
        <begin position="128"/>
        <end position="147"/>
    </location>
</feature>
<dbReference type="KEGG" id="asx:CDL62_15990"/>
<dbReference type="Pfam" id="PF00892">
    <property type="entry name" value="EamA"/>
    <property type="match status" value="2"/>
</dbReference>
<feature type="transmembrane region" description="Helical" evidence="1">
    <location>
        <begin position="196"/>
        <end position="216"/>
    </location>
</feature>
<feature type="transmembrane region" description="Helical" evidence="1">
    <location>
        <begin position="104"/>
        <end position="122"/>
    </location>
</feature>
<feature type="domain" description="EamA" evidence="2">
    <location>
        <begin position="162"/>
        <end position="300"/>
    </location>
</feature>
<gene>
    <name evidence="3" type="ORF">SAMN03080601_00929</name>
</gene>
<dbReference type="PANTHER" id="PTHR22911">
    <property type="entry name" value="ACYL-MALONYL CONDENSING ENZYME-RELATED"/>
    <property type="match status" value="1"/>
</dbReference>
<dbReference type="SUPFAM" id="SSF103481">
    <property type="entry name" value="Multidrug resistance efflux transporter EmrE"/>
    <property type="match status" value="2"/>
</dbReference>
<feature type="transmembrane region" description="Helical" evidence="1">
    <location>
        <begin position="42"/>
        <end position="60"/>
    </location>
</feature>
<reference evidence="3 4" key="1">
    <citation type="submission" date="2017-02" db="EMBL/GenBank/DDBJ databases">
        <authorList>
            <person name="Peterson S.W."/>
        </authorList>
    </citation>
    <scope>NUCLEOTIDE SEQUENCE [LARGE SCALE GENOMIC DNA]</scope>
    <source>
        <strain evidence="3 4">DSM 24412</strain>
    </source>
</reference>
<dbReference type="InterPro" id="IPR037185">
    <property type="entry name" value="EmrE-like"/>
</dbReference>
<keyword evidence="4" id="KW-1185">Reference proteome</keyword>
<dbReference type="OrthoDB" id="161804at2"/>
<accession>A0A1T5CZX5</accession>
<feature type="transmembrane region" description="Helical" evidence="1">
    <location>
        <begin position="228"/>
        <end position="250"/>
    </location>
</feature>
<dbReference type="PANTHER" id="PTHR22911:SF137">
    <property type="entry name" value="SOLUTE CARRIER FAMILY 35 MEMBER G2-RELATED"/>
    <property type="match status" value="1"/>
</dbReference>
<feature type="transmembrane region" description="Helical" evidence="1">
    <location>
        <begin position="256"/>
        <end position="277"/>
    </location>
</feature>